<accession>A0A1J4JAD5</accession>
<dbReference type="GeneID" id="94846630"/>
<dbReference type="RefSeq" id="XP_068348778.1">
    <property type="nucleotide sequence ID" value="XM_068511926.1"/>
</dbReference>
<proteinExistence type="predicted"/>
<dbReference type="VEuPathDB" id="TrichDB:TRFO_38237"/>
<name>A0A1J4JAD5_9EUKA</name>
<organism evidence="1 2">
    <name type="scientific">Tritrichomonas foetus</name>
    <dbReference type="NCBI Taxonomy" id="1144522"/>
    <lineage>
        <taxon>Eukaryota</taxon>
        <taxon>Metamonada</taxon>
        <taxon>Parabasalia</taxon>
        <taxon>Tritrichomonadida</taxon>
        <taxon>Tritrichomonadidae</taxon>
        <taxon>Tritrichomonas</taxon>
    </lineage>
</organism>
<dbReference type="Proteomes" id="UP000179807">
    <property type="component" value="Unassembled WGS sequence"/>
</dbReference>
<protein>
    <submittedName>
        <fullName evidence="1">Uncharacterized protein</fullName>
    </submittedName>
</protein>
<reference evidence="1" key="1">
    <citation type="submission" date="2016-10" db="EMBL/GenBank/DDBJ databases">
        <authorList>
            <person name="Benchimol M."/>
            <person name="Almeida L.G."/>
            <person name="Vasconcelos A.T."/>
            <person name="Perreira-Neves A."/>
            <person name="Rosa I.A."/>
            <person name="Tasca T."/>
            <person name="Bogo M.R."/>
            <person name="de Souza W."/>
        </authorList>
    </citation>
    <scope>NUCLEOTIDE SEQUENCE [LARGE SCALE GENOMIC DNA]</scope>
    <source>
        <strain evidence="1">K</strain>
    </source>
</reference>
<evidence type="ECO:0000313" key="1">
    <source>
        <dbReference type="EMBL" id="OHS95641.1"/>
    </source>
</evidence>
<dbReference type="AlphaFoldDB" id="A0A1J4JAD5"/>
<dbReference type="EMBL" id="MLAK01001231">
    <property type="protein sequence ID" value="OHS95641.1"/>
    <property type="molecule type" value="Genomic_DNA"/>
</dbReference>
<keyword evidence="2" id="KW-1185">Reference proteome</keyword>
<gene>
    <name evidence="1" type="ORF">TRFO_38237</name>
</gene>
<sequence>MRHKKDFSCWKPAIKIYHDHCSNKRLSEAGWNNYKSIIRCTCLRNVNLVISPIKIIDINKCSRSCFAKLWINCDIGSFCFDFWKAFSFLGFWFEAFELRIWTLFHPSIDFMIPSSFHFS</sequence>
<comment type="caution">
    <text evidence="1">The sequence shown here is derived from an EMBL/GenBank/DDBJ whole genome shotgun (WGS) entry which is preliminary data.</text>
</comment>
<evidence type="ECO:0000313" key="2">
    <source>
        <dbReference type="Proteomes" id="UP000179807"/>
    </source>
</evidence>